<dbReference type="InterPro" id="IPR012349">
    <property type="entry name" value="Split_barrel_FMN-bd"/>
</dbReference>
<organism evidence="1 2">
    <name type="scientific">Haloarcula rubra</name>
    <dbReference type="NCBI Taxonomy" id="2487747"/>
    <lineage>
        <taxon>Archaea</taxon>
        <taxon>Methanobacteriati</taxon>
        <taxon>Methanobacteriota</taxon>
        <taxon>Stenosarchaea group</taxon>
        <taxon>Halobacteria</taxon>
        <taxon>Halobacteriales</taxon>
        <taxon>Haloarculaceae</taxon>
        <taxon>Haloarcula</taxon>
    </lineage>
</organism>
<dbReference type="Gene3D" id="2.30.110.10">
    <property type="entry name" value="Electron Transport, Fmn-binding Protein, Chain A"/>
    <property type="match status" value="1"/>
</dbReference>
<proteinExistence type="predicted"/>
<keyword evidence="2" id="KW-1185">Reference proteome</keyword>
<protein>
    <submittedName>
        <fullName evidence="1">Pyridoxamine 5'-phosphate oxidase family protein</fullName>
    </submittedName>
</protein>
<reference evidence="1 2" key="1">
    <citation type="submission" date="2021-06" db="EMBL/GenBank/DDBJ databases">
        <title>Halomicroarcula sp. a new haloarchaeum isolated from saline soil.</title>
        <authorList>
            <person name="Duran-Viseras A."/>
            <person name="Sanchez-Porro C."/>
            <person name="Ventosa A."/>
        </authorList>
    </citation>
    <scope>NUCLEOTIDE SEQUENCE [LARGE SCALE GENOMIC DNA]</scope>
    <source>
        <strain evidence="1 2">F13</strain>
    </source>
</reference>
<accession>A0AAW4PTU6</accession>
<gene>
    <name evidence="1" type="ORF">EGH21_16135</name>
</gene>
<dbReference type="InterPro" id="IPR024747">
    <property type="entry name" value="Pyridox_Oxase-rel"/>
</dbReference>
<dbReference type="AlphaFoldDB" id="A0AAW4PTU6"/>
<dbReference type="SUPFAM" id="SSF50475">
    <property type="entry name" value="FMN-binding split barrel"/>
    <property type="match status" value="1"/>
</dbReference>
<dbReference type="Pfam" id="PF12900">
    <property type="entry name" value="Pyridox_ox_2"/>
    <property type="match status" value="1"/>
</dbReference>
<evidence type="ECO:0000313" key="2">
    <source>
        <dbReference type="Proteomes" id="UP001430377"/>
    </source>
</evidence>
<dbReference type="EMBL" id="RKLR01000007">
    <property type="protein sequence ID" value="MBX0324559.1"/>
    <property type="molecule type" value="Genomic_DNA"/>
</dbReference>
<comment type="caution">
    <text evidence="1">The sequence shown here is derived from an EMBL/GenBank/DDBJ whole genome shotgun (WGS) entry which is preliminary data.</text>
</comment>
<dbReference type="RefSeq" id="WP_220619514.1">
    <property type="nucleotide sequence ID" value="NZ_RKLR01000007.1"/>
</dbReference>
<evidence type="ECO:0000313" key="1">
    <source>
        <dbReference type="EMBL" id="MBX0324559.1"/>
    </source>
</evidence>
<dbReference type="Proteomes" id="UP001430377">
    <property type="component" value="Unassembled WGS sequence"/>
</dbReference>
<sequence>MSRIELDGVEMTDFLETQRTGVLCLGRENDGYGVPLSFNYREDDSSIYFRMGYAPGSQKRRFLEAAENVTFVVYDQTDEGWISVVAEGTLESVSEGDVESVVEEATRHLDIPYYEVHERPVDDLEFEVLRLRVSKLNGVREGHEGQ</sequence>
<name>A0AAW4PTU6_9EURY</name>